<dbReference type="GO" id="GO:0008137">
    <property type="term" value="F:NADH dehydrogenase (ubiquinone) activity"/>
    <property type="evidence" value="ECO:0007669"/>
    <property type="project" value="InterPro"/>
</dbReference>
<feature type="domain" description="NADH:ubiquinone oxidoreductase 30kDa subunit" evidence="3">
    <location>
        <begin position="33"/>
        <end position="146"/>
    </location>
</feature>
<dbReference type="KEGG" id="vai:BU251_04520"/>
<comment type="similarity">
    <text evidence="1">Belongs to the complex I 30 kDa subunit family.</text>
</comment>
<dbReference type="PANTHER" id="PTHR10884">
    <property type="entry name" value="NADH DEHYDROGENASE UBIQUINONE IRON-SULFUR PROTEIN 3"/>
    <property type="match status" value="1"/>
</dbReference>
<dbReference type="InterPro" id="IPR001268">
    <property type="entry name" value="NADH_UbQ_OxRdtase_30kDa_su"/>
</dbReference>
<dbReference type="Proteomes" id="UP000287243">
    <property type="component" value="Chromosome"/>
</dbReference>
<keyword evidence="5" id="KW-1185">Reference proteome</keyword>
<name>A0A410P4P3_VELA1</name>
<dbReference type="OrthoDB" id="9803286at2"/>
<accession>A0A410P4P3</accession>
<reference evidence="4 5" key="1">
    <citation type="submission" date="2017-01" db="EMBL/GenBank/DDBJ databases">
        <title>First insights into the biology of 'candidatus Vampirococcus archaeovorus'.</title>
        <authorList>
            <person name="Kizina J."/>
            <person name="Jordan S."/>
            <person name="Stueber K."/>
            <person name="Reinhardt R."/>
            <person name="Harder J."/>
        </authorList>
    </citation>
    <scope>NUCLEOTIDE SEQUENCE [LARGE SCALE GENOMIC DNA]</scope>
    <source>
        <strain evidence="4 5">LiM</strain>
    </source>
</reference>
<feature type="region of interest" description="Disordered" evidence="2">
    <location>
        <begin position="133"/>
        <end position="155"/>
    </location>
</feature>
<sequence>MSCEEDIRQNTIRQFDFLKDFFKVIRPRRLSAEVARDRFSEVFDFLVHQEKFNILCTITGTDEGDDLGFIYHLAREGGITLNLKTRAPKSDPVIRTITAVFPGAEIYEREIVDLFGAKVQGLRKGNRYPLTDDWPADEHPLRKDWKPANGSGGEM</sequence>
<dbReference type="Pfam" id="PF00329">
    <property type="entry name" value="Complex1_30kDa"/>
    <property type="match status" value="1"/>
</dbReference>
<keyword evidence="4" id="KW-0830">Ubiquinone</keyword>
<dbReference type="Gene3D" id="3.30.460.80">
    <property type="entry name" value="NADH:ubiquinone oxidoreductase, 30kDa subunit"/>
    <property type="match status" value="1"/>
</dbReference>
<dbReference type="SUPFAM" id="SSF143243">
    <property type="entry name" value="Nqo5-like"/>
    <property type="match status" value="1"/>
</dbReference>
<evidence type="ECO:0000256" key="1">
    <source>
        <dbReference type="ARBA" id="ARBA00007569"/>
    </source>
</evidence>
<evidence type="ECO:0000256" key="2">
    <source>
        <dbReference type="SAM" id="MobiDB-lite"/>
    </source>
</evidence>
<dbReference type="EMBL" id="CP019384">
    <property type="protein sequence ID" value="QAT17051.1"/>
    <property type="molecule type" value="Genomic_DNA"/>
</dbReference>
<dbReference type="InterPro" id="IPR037232">
    <property type="entry name" value="NADH_quin_OxRdtase_su_C/D-like"/>
</dbReference>
<dbReference type="PANTHER" id="PTHR10884:SF14">
    <property type="entry name" value="NADH DEHYDROGENASE [UBIQUINONE] IRON-SULFUR PROTEIN 3, MITOCHONDRIAL"/>
    <property type="match status" value="1"/>
</dbReference>
<gene>
    <name evidence="4" type="ORF">BU251_04520</name>
</gene>
<dbReference type="AlphaFoldDB" id="A0A410P4P3"/>
<protein>
    <submittedName>
        <fullName evidence="4">NADH-ubiquinone oxidoreductase chain C</fullName>
    </submittedName>
</protein>
<evidence type="ECO:0000313" key="5">
    <source>
        <dbReference type="Proteomes" id="UP000287243"/>
    </source>
</evidence>
<organism evidence="4 5">
    <name type="scientific">Velamenicoccus archaeovorus</name>
    <dbReference type="NCBI Taxonomy" id="1930593"/>
    <lineage>
        <taxon>Bacteria</taxon>
        <taxon>Pseudomonadati</taxon>
        <taxon>Candidatus Omnitrophota</taxon>
        <taxon>Candidatus Velamenicoccus</taxon>
    </lineage>
</organism>
<proteinExistence type="inferred from homology"/>
<dbReference type="RefSeq" id="WP_128699692.1">
    <property type="nucleotide sequence ID" value="NZ_CP019384.1"/>
</dbReference>
<evidence type="ECO:0000313" key="4">
    <source>
        <dbReference type="EMBL" id="QAT17051.1"/>
    </source>
</evidence>
<evidence type="ECO:0000259" key="3">
    <source>
        <dbReference type="Pfam" id="PF00329"/>
    </source>
</evidence>
<feature type="compositionally biased region" description="Basic and acidic residues" evidence="2">
    <location>
        <begin position="136"/>
        <end position="146"/>
    </location>
</feature>